<sequence>TPELPLPKGSRNARQFDSHDLDRLMREGDPDDIEEMFGLDLDRLYSGNDEIIDQLDQEQLLDLEAFYRLARKSGLRLRCLSCCSGLRPACVVWDLTGQMHIVGHY</sequence>
<dbReference type="Proteomes" id="UP000649617">
    <property type="component" value="Unassembled WGS sequence"/>
</dbReference>
<dbReference type="AlphaFoldDB" id="A0A812TKN5"/>
<name>A0A812TKN5_SYMPI</name>
<keyword evidence="3" id="KW-1185">Reference proteome</keyword>
<evidence type="ECO:0000313" key="2">
    <source>
        <dbReference type="EMBL" id="CAE7527722.1"/>
    </source>
</evidence>
<proteinExistence type="predicted"/>
<accession>A0A812TKN5</accession>
<comment type="caution">
    <text evidence="2">The sequence shown here is derived from an EMBL/GenBank/DDBJ whole genome shotgun (WGS) entry which is preliminary data.</text>
</comment>
<feature type="region of interest" description="Disordered" evidence="1">
    <location>
        <begin position="1"/>
        <end position="21"/>
    </location>
</feature>
<dbReference type="EMBL" id="CAJNIZ010031068">
    <property type="protein sequence ID" value="CAE7527722.1"/>
    <property type="molecule type" value="Genomic_DNA"/>
</dbReference>
<evidence type="ECO:0000313" key="3">
    <source>
        <dbReference type="Proteomes" id="UP000649617"/>
    </source>
</evidence>
<gene>
    <name evidence="2" type="ORF">SPIL2461_LOCUS13869</name>
</gene>
<protein>
    <submittedName>
        <fullName evidence="2">Uncharacterized protein</fullName>
    </submittedName>
</protein>
<reference evidence="2" key="1">
    <citation type="submission" date="2021-02" db="EMBL/GenBank/DDBJ databases">
        <authorList>
            <person name="Dougan E. K."/>
            <person name="Rhodes N."/>
            <person name="Thang M."/>
            <person name="Chan C."/>
        </authorList>
    </citation>
    <scope>NUCLEOTIDE SEQUENCE</scope>
</reference>
<organism evidence="2 3">
    <name type="scientific">Symbiodinium pilosum</name>
    <name type="common">Dinoflagellate</name>
    <dbReference type="NCBI Taxonomy" id="2952"/>
    <lineage>
        <taxon>Eukaryota</taxon>
        <taxon>Sar</taxon>
        <taxon>Alveolata</taxon>
        <taxon>Dinophyceae</taxon>
        <taxon>Suessiales</taxon>
        <taxon>Symbiodiniaceae</taxon>
        <taxon>Symbiodinium</taxon>
    </lineage>
</organism>
<feature type="non-terminal residue" evidence="2">
    <location>
        <position position="105"/>
    </location>
</feature>
<evidence type="ECO:0000256" key="1">
    <source>
        <dbReference type="SAM" id="MobiDB-lite"/>
    </source>
</evidence>
<dbReference type="OrthoDB" id="10562774at2759"/>